<keyword evidence="7 9" id="KW-1133">Transmembrane helix</keyword>
<feature type="transmembrane region" description="Helical" evidence="9">
    <location>
        <begin position="12"/>
        <end position="30"/>
    </location>
</feature>
<keyword evidence="6" id="KW-0029">Amino-acid transport</keyword>
<evidence type="ECO:0000256" key="7">
    <source>
        <dbReference type="ARBA" id="ARBA00022989"/>
    </source>
</evidence>
<evidence type="ECO:0000256" key="9">
    <source>
        <dbReference type="SAM" id="Phobius"/>
    </source>
</evidence>
<dbReference type="RefSeq" id="WP_249512226.1">
    <property type="nucleotide sequence ID" value="NZ_CP093365.1"/>
</dbReference>
<evidence type="ECO:0000256" key="3">
    <source>
        <dbReference type="ARBA" id="ARBA00022448"/>
    </source>
</evidence>
<dbReference type="Gene3D" id="1.20.1740.10">
    <property type="entry name" value="Amino acid/polyamine transporter I"/>
    <property type="match status" value="1"/>
</dbReference>
<evidence type="ECO:0000256" key="5">
    <source>
        <dbReference type="ARBA" id="ARBA00022692"/>
    </source>
</evidence>
<proteinExistence type="inferred from homology"/>
<keyword evidence="5 9" id="KW-0812">Transmembrane</keyword>
<evidence type="ECO:0000256" key="2">
    <source>
        <dbReference type="ARBA" id="ARBA00008220"/>
    </source>
</evidence>
<evidence type="ECO:0000313" key="11">
    <source>
        <dbReference type="Proteomes" id="UP000831947"/>
    </source>
</evidence>
<feature type="transmembrane region" description="Helical" evidence="9">
    <location>
        <begin position="208"/>
        <end position="226"/>
    </location>
</feature>
<dbReference type="PIRSF" id="PIRSF006060">
    <property type="entry name" value="AA_transporter"/>
    <property type="match status" value="1"/>
</dbReference>
<evidence type="ECO:0000256" key="1">
    <source>
        <dbReference type="ARBA" id="ARBA00004651"/>
    </source>
</evidence>
<dbReference type="EMBL" id="CP093365">
    <property type="protein sequence ID" value="UQS82999.1"/>
    <property type="molecule type" value="Genomic_DNA"/>
</dbReference>
<dbReference type="InterPro" id="IPR002293">
    <property type="entry name" value="AA/rel_permease1"/>
</dbReference>
<keyword evidence="4" id="KW-1003">Cell membrane</keyword>
<name>A0ABY4PB76_9LACO</name>
<feature type="transmembrane region" description="Helical" evidence="9">
    <location>
        <begin position="154"/>
        <end position="175"/>
    </location>
</feature>
<protein>
    <submittedName>
        <fullName evidence="10">Basic amino acid/polyamine antiporter</fullName>
    </submittedName>
</protein>
<evidence type="ECO:0000313" key="10">
    <source>
        <dbReference type="EMBL" id="UQS82999.1"/>
    </source>
</evidence>
<dbReference type="InterPro" id="IPR004754">
    <property type="entry name" value="Amino_acid_antiprt"/>
</dbReference>
<feature type="transmembrane region" description="Helical" evidence="9">
    <location>
        <begin position="392"/>
        <end position="411"/>
    </location>
</feature>
<feature type="transmembrane region" description="Helical" evidence="9">
    <location>
        <begin position="417"/>
        <end position="436"/>
    </location>
</feature>
<dbReference type="NCBIfam" id="TIGR00905">
    <property type="entry name" value="2A0302"/>
    <property type="match status" value="1"/>
</dbReference>
<feature type="transmembrane region" description="Helical" evidence="9">
    <location>
        <begin position="238"/>
        <end position="260"/>
    </location>
</feature>
<dbReference type="PANTHER" id="PTHR42770">
    <property type="entry name" value="AMINO ACID TRANSPORTER-RELATED"/>
    <property type="match status" value="1"/>
</dbReference>
<keyword evidence="11" id="KW-1185">Reference proteome</keyword>
<feature type="transmembrane region" description="Helical" evidence="9">
    <location>
        <begin position="125"/>
        <end position="142"/>
    </location>
</feature>
<dbReference type="Proteomes" id="UP000831947">
    <property type="component" value="Chromosome"/>
</dbReference>
<comment type="subcellular location">
    <subcellularLocation>
        <location evidence="1">Cell membrane</location>
        <topology evidence="1">Multi-pass membrane protein</topology>
    </subcellularLocation>
</comment>
<dbReference type="PANTHER" id="PTHR42770:SF4">
    <property type="entry name" value="ARGININE_ORNITHINE ANTIPORTER-RELATED"/>
    <property type="match status" value="1"/>
</dbReference>
<comment type="similarity">
    <text evidence="2">Belongs to the amino acid-polyamine-organocation (APC) superfamily. Basic amino acid/polyamine antiporter (APA) (TC 2.A.3.2) family.</text>
</comment>
<dbReference type="InterPro" id="IPR050367">
    <property type="entry name" value="APC_superfamily"/>
</dbReference>
<reference evidence="10 11" key="1">
    <citation type="journal article" date="2022" name="Int. J. Syst. Evol. Microbiol.">
        <title>Apilactobacillus apisilvae sp. nov., Nicolia spurrieriana gen. nov. sp. nov., Bombilactobacillus folatiphilus sp. nov. and Bombilactobacillus thymidiniphilus sp. nov., four new lactic acid bacterial isolates from stingless bees Tetragonula carbonaria and Austroplebeia australis.</title>
        <authorList>
            <person name="Oliphant S.A."/>
            <person name="Watson-Haigh N.S."/>
            <person name="Sumby K.M."/>
            <person name="Gardner J."/>
            <person name="Groom S."/>
            <person name="Jiranek V."/>
        </authorList>
    </citation>
    <scope>NUCLEOTIDE SEQUENCE [LARGE SCALE GENOMIC DNA]</scope>
    <source>
        <strain evidence="10 11">SG4_A1</strain>
    </source>
</reference>
<gene>
    <name evidence="10" type="ORF">MOO47_04245</name>
</gene>
<evidence type="ECO:0000256" key="4">
    <source>
        <dbReference type="ARBA" id="ARBA00022475"/>
    </source>
</evidence>
<keyword evidence="8 9" id="KW-0472">Membrane</keyword>
<evidence type="ECO:0000256" key="8">
    <source>
        <dbReference type="ARBA" id="ARBA00023136"/>
    </source>
</evidence>
<accession>A0ABY4PB76</accession>
<organism evidence="10 11">
    <name type="scientific">Bombilactobacillus thymidiniphilus</name>
    <dbReference type="NCBI Taxonomy" id="2923363"/>
    <lineage>
        <taxon>Bacteria</taxon>
        <taxon>Bacillati</taxon>
        <taxon>Bacillota</taxon>
        <taxon>Bacilli</taxon>
        <taxon>Lactobacillales</taxon>
        <taxon>Lactobacillaceae</taxon>
        <taxon>Bombilactobacillus</taxon>
    </lineage>
</organism>
<feature type="transmembrane region" description="Helical" evidence="9">
    <location>
        <begin position="42"/>
        <end position="63"/>
    </location>
</feature>
<sequence length="472" mass="51209">MASKKGISKWGLTALIVSSSIGTGIFGITSDLAQAAATGPALLAWLFCGIGIYALVLSLNNLAKKRPELTSGIVGYAKAALGPLSGFISGWGYWLSAWLGNIAFATMLMSAVGSFIPLFKGGQNLPSIIVAIILVWLLAWLVNQGVESASFVNMIVTVCKLIPLLVFVIIMGLSFKMGVFTADFWGNMANNLLHGGKTVSVFEQMKQSVMIIMWVFIGIEGANVLANRAKKPSDAQKATIMGLATLILIYVFASMLPYGVLTQSQLAHMSQPAMANILQTVVGSWGRIMLNVGLIISTLGAWLSWTLLPVETTVLMAKEQTLPSYWGKLNAKKSPTISLIITGGMQTLFLFTLLATKYAYNFAYTLATAAILLCYLLVGVYQMKYSYQQRDWWQFIIGIIAAGFQLLAMVLAGWQQVLLTSIAYLPGFCFYALACKEYGHKITKIEKLVMTLVVFLALITIGLLIKGVIKIN</sequence>
<feature type="transmembrane region" description="Helical" evidence="9">
    <location>
        <begin position="288"/>
        <end position="308"/>
    </location>
</feature>
<evidence type="ECO:0000256" key="6">
    <source>
        <dbReference type="ARBA" id="ARBA00022970"/>
    </source>
</evidence>
<dbReference type="Pfam" id="PF13520">
    <property type="entry name" value="AA_permease_2"/>
    <property type="match status" value="1"/>
</dbReference>
<feature type="transmembrane region" description="Helical" evidence="9">
    <location>
        <begin position="337"/>
        <end position="356"/>
    </location>
</feature>
<keyword evidence="3" id="KW-0813">Transport</keyword>
<feature type="transmembrane region" description="Helical" evidence="9">
    <location>
        <begin position="362"/>
        <end position="380"/>
    </location>
</feature>
<feature type="transmembrane region" description="Helical" evidence="9">
    <location>
        <begin position="448"/>
        <end position="469"/>
    </location>
</feature>